<dbReference type="EMBL" id="CP030926">
    <property type="protein sequence ID" value="AXN37263.1"/>
    <property type="molecule type" value="Genomic_DNA"/>
</dbReference>
<dbReference type="EMBL" id="NUEQ01000032">
    <property type="protein sequence ID" value="PEJ31249.1"/>
    <property type="molecule type" value="Genomic_DNA"/>
</dbReference>
<dbReference type="Proteomes" id="UP000220106">
    <property type="component" value="Unassembled WGS sequence"/>
</dbReference>
<reference evidence="1 4" key="2">
    <citation type="submission" date="2018-07" db="EMBL/GenBank/DDBJ databases">
        <title>The molecular basis for the intramolecular migration of carboxyl group in the catabolism of para-hydroxybenzoate via gentisate.</title>
        <authorList>
            <person name="Zhao H."/>
            <person name="Xu Y."/>
            <person name="Lin S."/>
            <person name="Spain J.C."/>
            <person name="Zhou N.-Y."/>
        </authorList>
    </citation>
    <scope>NUCLEOTIDE SEQUENCE [LARGE SCALE GENOMIC DNA]</scope>
    <source>
        <strain evidence="1 4">PHB-7a</strain>
    </source>
</reference>
<evidence type="ECO:0000313" key="2">
    <source>
        <dbReference type="EMBL" id="PEJ31249.1"/>
    </source>
</evidence>
<dbReference type="SUPFAM" id="SSF47857">
    <property type="entry name" value="Apolipophorin-III"/>
    <property type="match status" value="1"/>
</dbReference>
<gene>
    <name evidence="2" type="ORF">CN689_18375</name>
    <name evidence="1" type="ORF">DTO10_01870</name>
</gene>
<sequence length="154" mass="17391">MKIFRLYVVGFIFGTLFLAGCNNTAEPEEPGSTSKQQLEEANPVTNMKENNGTNKAIKNGVNTVLKSISTLDQEVNARADSAKIQEIGKEINSNWDTIEKQVEDQYPDWYERIEKNLYPLIGESGNPVKNVEKIKQFSKATKADLQSFMEEVNR</sequence>
<dbReference type="AlphaFoldDB" id="A0AAX0S2L9"/>
<protein>
    <recommendedName>
        <fullName evidence="5">Lipoprotein</fullName>
    </recommendedName>
</protein>
<dbReference type="GeneID" id="95396991"/>
<evidence type="ECO:0000313" key="1">
    <source>
        <dbReference type="EMBL" id="AXN37263.1"/>
    </source>
</evidence>
<name>A0AAX0S2L9_9BACI</name>
<evidence type="ECO:0008006" key="5">
    <source>
        <dbReference type="Google" id="ProtNLM"/>
    </source>
</evidence>
<dbReference type="Proteomes" id="UP000260457">
    <property type="component" value="Chromosome"/>
</dbReference>
<dbReference type="PROSITE" id="PS51257">
    <property type="entry name" value="PROKAR_LIPOPROTEIN"/>
    <property type="match status" value="1"/>
</dbReference>
<reference evidence="2 3" key="1">
    <citation type="submission" date="2017-09" db="EMBL/GenBank/DDBJ databases">
        <title>Large-scale bioinformatics analysis of Bacillus genomes uncovers conserved roles of natural products in bacterial physiology.</title>
        <authorList>
            <consortium name="Agbiome Team Llc"/>
            <person name="Bleich R.M."/>
            <person name="Kirk G.J."/>
            <person name="Santa Maria K.C."/>
            <person name="Allen S.E."/>
            <person name="Farag S."/>
            <person name="Shank E.A."/>
            <person name="Bowers A."/>
        </authorList>
    </citation>
    <scope>NUCLEOTIDE SEQUENCE [LARGE SCALE GENOMIC DNA]</scope>
    <source>
        <strain evidence="2 3">AFS003229</strain>
    </source>
</reference>
<keyword evidence="4" id="KW-1185">Reference proteome</keyword>
<dbReference type="RefSeq" id="WP_056524867.1">
    <property type="nucleotide sequence ID" value="NZ_CP030926.1"/>
</dbReference>
<evidence type="ECO:0000313" key="4">
    <source>
        <dbReference type="Proteomes" id="UP000260457"/>
    </source>
</evidence>
<accession>A0AAX0S2L9</accession>
<proteinExistence type="predicted"/>
<dbReference type="KEGG" id="pbut:DTO10_01870"/>
<organism evidence="2 3">
    <name type="scientific">Peribacillus butanolivorans</name>
    <dbReference type="NCBI Taxonomy" id="421767"/>
    <lineage>
        <taxon>Bacteria</taxon>
        <taxon>Bacillati</taxon>
        <taxon>Bacillota</taxon>
        <taxon>Bacilli</taxon>
        <taxon>Bacillales</taxon>
        <taxon>Bacillaceae</taxon>
        <taxon>Peribacillus</taxon>
    </lineage>
</organism>
<evidence type="ECO:0000313" key="3">
    <source>
        <dbReference type="Proteomes" id="UP000220106"/>
    </source>
</evidence>